<reference evidence="1 2" key="2">
    <citation type="journal article" date="2022" name="Mol. Ecol. Resour.">
        <title>The genomes of chicory, endive, great burdock and yacon provide insights into Asteraceae paleo-polyploidization history and plant inulin production.</title>
        <authorList>
            <person name="Fan W."/>
            <person name="Wang S."/>
            <person name="Wang H."/>
            <person name="Wang A."/>
            <person name="Jiang F."/>
            <person name="Liu H."/>
            <person name="Zhao H."/>
            <person name="Xu D."/>
            <person name="Zhang Y."/>
        </authorList>
    </citation>
    <scope>NUCLEOTIDE SEQUENCE [LARGE SCALE GENOMIC DNA]</scope>
    <source>
        <strain evidence="2">cv. Yunnan</strain>
        <tissue evidence="1">Leaves</tissue>
    </source>
</reference>
<name>A0ACB9D5W8_9ASTR</name>
<dbReference type="Proteomes" id="UP001056120">
    <property type="component" value="Linkage Group LG20"/>
</dbReference>
<keyword evidence="2" id="KW-1185">Reference proteome</keyword>
<organism evidence="1 2">
    <name type="scientific">Smallanthus sonchifolius</name>
    <dbReference type="NCBI Taxonomy" id="185202"/>
    <lineage>
        <taxon>Eukaryota</taxon>
        <taxon>Viridiplantae</taxon>
        <taxon>Streptophyta</taxon>
        <taxon>Embryophyta</taxon>
        <taxon>Tracheophyta</taxon>
        <taxon>Spermatophyta</taxon>
        <taxon>Magnoliopsida</taxon>
        <taxon>eudicotyledons</taxon>
        <taxon>Gunneridae</taxon>
        <taxon>Pentapetalae</taxon>
        <taxon>asterids</taxon>
        <taxon>campanulids</taxon>
        <taxon>Asterales</taxon>
        <taxon>Asteraceae</taxon>
        <taxon>Asteroideae</taxon>
        <taxon>Heliantheae alliance</taxon>
        <taxon>Millerieae</taxon>
        <taxon>Smallanthus</taxon>
    </lineage>
</organism>
<proteinExistence type="predicted"/>
<comment type="caution">
    <text evidence="1">The sequence shown here is derived from an EMBL/GenBank/DDBJ whole genome shotgun (WGS) entry which is preliminary data.</text>
</comment>
<protein>
    <submittedName>
        <fullName evidence="1">Uncharacterized protein</fullName>
    </submittedName>
</protein>
<gene>
    <name evidence="1" type="ORF">L1987_59594</name>
</gene>
<sequence length="97" mass="11386">MNTSHLHLSPSRKKWSSSPTVKIRSLDRLEVGFHTLQSPLRWARNQRFKKRFFEAEEKSLKKSLLLSCLTITNSIYPKPMRKAILVILQYKSANNRC</sequence>
<accession>A0ACB9D5W8</accession>
<evidence type="ECO:0000313" key="2">
    <source>
        <dbReference type="Proteomes" id="UP001056120"/>
    </source>
</evidence>
<evidence type="ECO:0000313" key="1">
    <source>
        <dbReference type="EMBL" id="KAI3741915.1"/>
    </source>
</evidence>
<dbReference type="EMBL" id="CM042037">
    <property type="protein sequence ID" value="KAI3741915.1"/>
    <property type="molecule type" value="Genomic_DNA"/>
</dbReference>
<reference evidence="2" key="1">
    <citation type="journal article" date="2022" name="Mol. Ecol. Resour.">
        <title>The genomes of chicory, endive, great burdock and yacon provide insights into Asteraceae palaeo-polyploidization history and plant inulin production.</title>
        <authorList>
            <person name="Fan W."/>
            <person name="Wang S."/>
            <person name="Wang H."/>
            <person name="Wang A."/>
            <person name="Jiang F."/>
            <person name="Liu H."/>
            <person name="Zhao H."/>
            <person name="Xu D."/>
            <person name="Zhang Y."/>
        </authorList>
    </citation>
    <scope>NUCLEOTIDE SEQUENCE [LARGE SCALE GENOMIC DNA]</scope>
    <source>
        <strain evidence="2">cv. Yunnan</strain>
    </source>
</reference>